<evidence type="ECO:0000313" key="1">
    <source>
        <dbReference type="EMBL" id="KAI3697599.1"/>
    </source>
</evidence>
<proteinExistence type="predicted"/>
<dbReference type="Proteomes" id="UP001055879">
    <property type="component" value="Linkage Group LG10"/>
</dbReference>
<sequence>MGNDATSLPGITCSSGICELAMEGVLIDCVQNSLQHLLYHNAIFMCERLCSEFPSETNLQLLAACYLQSNQAYSAYHILKGTQMPQSRYLFAVSCFQMNIFSEAEMALCPANEPGAEVPNGAAGHYLLGLIYRYTDRKTSAIHHFNQALLMNPLLWAAYEELCKLGAAIEATTVFGESAFEYIQKQYTSHDVTPDLQASSDDHNVVSGQHLATRAGPRQLKHLPDNIMKDPENHHGAVLSGNSYSQPHNSGHANMSFYNTPSPMATQLLGVPAPPICRNMLPNGPNFSPSGVDGSPRSTVNPVIQVPRRKLVDEGKLRKISGRLFSDSGPRRSTRLSGEAGSGANLTGSTVAGNGNIHPKFPGSSKLSSAAFRLITIRKGQSLATECCDEGIRTEVDDPRLYTKTTSASFSSPDTRYLELDGSIMPEAGASMSGSKVASGASELLTLLTVLGEGYRLSCLYKCQDALNQFLKLPHKHYNTGWVLSQVGKARFELVDYLEAERAFNNSRLASPCSLEGMDIYSTVLYHLKKDMKLSYLAQELVSTDRLAPQSWCAMGNCYSLQKDHETALKNFQRAVQLDSRFAYAHTLCGHEYMALDDFENGIRSYQNALQIDARHYNAWYGLGMIYLRQERYELSEHHFRKAFQINPHSSVIMSYLGTSLHALKRNAEALRIMEKAIVADKKNPLPMYQKANILVSLDDFDGALEVLEELKEYAPHESSVYALMGKIYKHRLMYDHAMLHFGLALDLKPTATDVATIKAAIEKLHVPDELEDELQD</sequence>
<comment type="caution">
    <text evidence="1">The sequence shown here is derived from an EMBL/GenBank/DDBJ whole genome shotgun (WGS) entry which is preliminary data.</text>
</comment>
<evidence type="ECO:0000313" key="2">
    <source>
        <dbReference type="Proteomes" id="UP001055879"/>
    </source>
</evidence>
<gene>
    <name evidence="1" type="ORF">L6452_30693</name>
</gene>
<dbReference type="EMBL" id="CM042056">
    <property type="protein sequence ID" value="KAI3697599.1"/>
    <property type="molecule type" value="Genomic_DNA"/>
</dbReference>
<reference evidence="1 2" key="2">
    <citation type="journal article" date="2022" name="Mol. Ecol. Resour.">
        <title>The genomes of chicory, endive, great burdock and yacon provide insights into Asteraceae paleo-polyploidization history and plant inulin production.</title>
        <authorList>
            <person name="Fan W."/>
            <person name="Wang S."/>
            <person name="Wang H."/>
            <person name="Wang A."/>
            <person name="Jiang F."/>
            <person name="Liu H."/>
            <person name="Zhao H."/>
            <person name="Xu D."/>
            <person name="Zhang Y."/>
        </authorList>
    </citation>
    <scope>NUCLEOTIDE SEQUENCE [LARGE SCALE GENOMIC DNA]</scope>
    <source>
        <strain evidence="2">cv. Niubang</strain>
    </source>
</reference>
<name>A0ACB8ZJV3_ARCLA</name>
<reference evidence="2" key="1">
    <citation type="journal article" date="2022" name="Mol. Ecol. Resour.">
        <title>The genomes of chicory, endive, great burdock and yacon provide insights into Asteraceae palaeo-polyploidization history and plant inulin production.</title>
        <authorList>
            <person name="Fan W."/>
            <person name="Wang S."/>
            <person name="Wang H."/>
            <person name="Wang A."/>
            <person name="Jiang F."/>
            <person name="Liu H."/>
            <person name="Zhao H."/>
            <person name="Xu D."/>
            <person name="Zhang Y."/>
        </authorList>
    </citation>
    <scope>NUCLEOTIDE SEQUENCE [LARGE SCALE GENOMIC DNA]</scope>
    <source>
        <strain evidence="2">cv. Niubang</strain>
    </source>
</reference>
<organism evidence="1 2">
    <name type="scientific">Arctium lappa</name>
    <name type="common">Greater burdock</name>
    <name type="synonym">Lappa major</name>
    <dbReference type="NCBI Taxonomy" id="4217"/>
    <lineage>
        <taxon>Eukaryota</taxon>
        <taxon>Viridiplantae</taxon>
        <taxon>Streptophyta</taxon>
        <taxon>Embryophyta</taxon>
        <taxon>Tracheophyta</taxon>
        <taxon>Spermatophyta</taxon>
        <taxon>Magnoliopsida</taxon>
        <taxon>eudicotyledons</taxon>
        <taxon>Gunneridae</taxon>
        <taxon>Pentapetalae</taxon>
        <taxon>asterids</taxon>
        <taxon>campanulids</taxon>
        <taxon>Asterales</taxon>
        <taxon>Asteraceae</taxon>
        <taxon>Carduoideae</taxon>
        <taxon>Cardueae</taxon>
        <taxon>Arctiinae</taxon>
        <taxon>Arctium</taxon>
    </lineage>
</organism>
<keyword evidence="2" id="KW-1185">Reference proteome</keyword>
<accession>A0ACB8ZJV3</accession>
<protein>
    <submittedName>
        <fullName evidence="1">Uncharacterized protein</fullName>
    </submittedName>
</protein>